<gene>
    <name evidence="12" type="ORF">EJB05_19492</name>
</gene>
<evidence type="ECO:0000256" key="8">
    <source>
        <dbReference type="ARBA" id="ARBA00023136"/>
    </source>
</evidence>
<evidence type="ECO:0000256" key="6">
    <source>
        <dbReference type="ARBA" id="ARBA00022968"/>
    </source>
</evidence>
<keyword evidence="5 10" id="KW-0812">Transmembrane</keyword>
<evidence type="ECO:0000256" key="11">
    <source>
        <dbReference type="SAM" id="MobiDB-lite"/>
    </source>
</evidence>
<dbReference type="OrthoDB" id="2013972at2759"/>
<dbReference type="EC" id="2.1.1.-" evidence="10"/>
<dbReference type="InterPro" id="IPR004159">
    <property type="entry name" value="Put_SAM_MeTrfase"/>
</dbReference>
<evidence type="ECO:0000256" key="2">
    <source>
        <dbReference type="ARBA" id="ARBA00008361"/>
    </source>
</evidence>
<organism evidence="12 13">
    <name type="scientific">Eragrostis curvula</name>
    <name type="common">weeping love grass</name>
    <dbReference type="NCBI Taxonomy" id="38414"/>
    <lineage>
        <taxon>Eukaryota</taxon>
        <taxon>Viridiplantae</taxon>
        <taxon>Streptophyta</taxon>
        <taxon>Embryophyta</taxon>
        <taxon>Tracheophyta</taxon>
        <taxon>Spermatophyta</taxon>
        <taxon>Magnoliopsida</taxon>
        <taxon>Liliopsida</taxon>
        <taxon>Poales</taxon>
        <taxon>Poaceae</taxon>
        <taxon>PACMAD clade</taxon>
        <taxon>Chloridoideae</taxon>
        <taxon>Eragrostideae</taxon>
        <taxon>Eragrostidinae</taxon>
        <taxon>Eragrostis</taxon>
    </lineage>
</organism>
<keyword evidence="3 10" id="KW-0489">Methyltransferase</keyword>
<feature type="non-terminal residue" evidence="12">
    <location>
        <position position="1"/>
    </location>
</feature>
<proteinExistence type="inferred from homology"/>
<dbReference type="AlphaFoldDB" id="A0A5J9UWL1"/>
<dbReference type="GO" id="GO:0008168">
    <property type="term" value="F:methyltransferase activity"/>
    <property type="evidence" value="ECO:0007669"/>
    <property type="project" value="UniProtKB-UniRule"/>
</dbReference>
<evidence type="ECO:0000256" key="10">
    <source>
        <dbReference type="RuleBase" id="RU366043"/>
    </source>
</evidence>
<reference evidence="12 13" key="1">
    <citation type="journal article" date="2019" name="Sci. Rep.">
        <title>A high-quality genome of Eragrostis curvula grass provides insights into Poaceae evolution and supports new strategies to enhance forage quality.</title>
        <authorList>
            <person name="Carballo J."/>
            <person name="Santos B.A.C.M."/>
            <person name="Zappacosta D."/>
            <person name="Garbus I."/>
            <person name="Selva J.P."/>
            <person name="Gallo C.A."/>
            <person name="Diaz A."/>
            <person name="Albertini E."/>
            <person name="Caccamo M."/>
            <person name="Echenique V."/>
        </authorList>
    </citation>
    <scope>NUCLEOTIDE SEQUENCE [LARGE SCALE GENOMIC DNA]</scope>
    <source>
        <strain evidence="13">cv. Victoria</strain>
        <tissue evidence="12">Leaf</tissue>
    </source>
</reference>
<dbReference type="FunFam" id="3.40.50.150:FF:000123">
    <property type="entry name" value="Putative methyltransferase PMT15"/>
    <property type="match status" value="1"/>
</dbReference>
<dbReference type="EMBL" id="RWGY01000011">
    <property type="protein sequence ID" value="TVU27986.1"/>
    <property type="molecule type" value="Genomic_DNA"/>
</dbReference>
<evidence type="ECO:0000313" key="12">
    <source>
        <dbReference type="EMBL" id="TVU27986.1"/>
    </source>
</evidence>
<dbReference type="GO" id="GO:0005768">
    <property type="term" value="C:endosome"/>
    <property type="evidence" value="ECO:0007669"/>
    <property type="project" value="TreeGrafter"/>
</dbReference>
<keyword evidence="9 10" id="KW-0325">Glycoprotein</keyword>
<dbReference type="GO" id="GO:0005802">
    <property type="term" value="C:trans-Golgi network"/>
    <property type="evidence" value="ECO:0007669"/>
    <property type="project" value="TreeGrafter"/>
</dbReference>
<evidence type="ECO:0000256" key="9">
    <source>
        <dbReference type="ARBA" id="ARBA00023180"/>
    </source>
</evidence>
<dbReference type="Gramene" id="TVU27986">
    <property type="protein sequence ID" value="TVU27986"/>
    <property type="gene ID" value="EJB05_19492"/>
</dbReference>
<keyword evidence="13" id="KW-1185">Reference proteome</keyword>
<dbReference type="InterPro" id="IPR029063">
    <property type="entry name" value="SAM-dependent_MTases_sf"/>
</dbReference>
<keyword evidence="6 10" id="KW-0735">Signal-anchor</keyword>
<dbReference type="GO" id="GO:0005789">
    <property type="term" value="C:endoplasmic reticulum membrane"/>
    <property type="evidence" value="ECO:0007669"/>
    <property type="project" value="UniProtKB-SubCell"/>
</dbReference>
<evidence type="ECO:0000256" key="1">
    <source>
        <dbReference type="ARBA" id="ARBA00004648"/>
    </source>
</evidence>
<dbReference type="Gene3D" id="3.40.50.150">
    <property type="entry name" value="Vaccinia Virus protein VP39"/>
    <property type="match status" value="1"/>
</dbReference>
<feature type="region of interest" description="Disordered" evidence="11">
    <location>
        <begin position="70"/>
        <end position="90"/>
    </location>
</feature>
<keyword evidence="8 10" id="KW-0472">Membrane</keyword>
<dbReference type="Proteomes" id="UP000324897">
    <property type="component" value="Chromosome 1"/>
</dbReference>
<keyword evidence="4 10" id="KW-0808">Transferase</keyword>
<protein>
    <recommendedName>
        <fullName evidence="10">Methyltransferase</fullName>
        <ecNumber evidence="10">2.1.1.-</ecNumber>
    </recommendedName>
</protein>
<comment type="similarity">
    <text evidence="2 10">Belongs to the methyltransferase superfamily.</text>
</comment>
<comment type="subcellular location">
    <subcellularLocation>
        <location evidence="1">Endoplasmic reticulum membrane</location>
        <topology evidence="1">Single-pass type II membrane protein</topology>
    </subcellularLocation>
    <subcellularLocation>
        <location evidence="10">Membrane</location>
        <topology evidence="10">Single-pass type II membrane protein</topology>
    </subcellularLocation>
</comment>
<evidence type="ECO:0000256" key="3">
    <source>
        <dbReference type="ARBA" id="ARBA00022603"/>
    </source>
</evidence>
<sequence>MGVRGAATKLHISPSAAAAGRRPAFLPLVAVLLLCCASYLLGVWHHGGFSSSPSRSPAVSIATAVACTTATTPRKTPSTRSDSPALDFSPHHTAANELATAAASSGSSAAAARRFPACDVKYSEYTPCEDVARSLRYPRDRLVYRERHCPARREERLRCLVPAPAGYRSPFPWPQSRDVAWFANVPHKELTVEKAVQNWIRVDGDKLRFPGGGTMFPHGADAYIDDIGKLIPLHDGSIRTALDTGCGVASWGAYLLSRDILAMSFAPRDSHEAQVQFALERGVPAMIGVLASNRLTYPARAFDMAHCSRCLIPWHLYDGLYLIEVDRVLRPGGYWILSGPPINWKKYWKGWERTKEDLNAEQQAIEAVARSLCWTKIKESGDIAVWQKPANHVKCKVARKAKSPPFCSNKNPDAAWYDKMEACITPLPEVSGANDVAGGAVKKWPQRLTCRAAQGRQRQRPRRDGEVVRAGHGAVAEAGPALQVGGQPVGAEGRYRNVLDMNARLGGFAAAMAGDPVWVMNMVPTVGGNTSTLGAIYERGLIGSYQDWCEGMSTYPRTYDLIHADSVFTLYKNRCEMETILLEMDRILRPEGTVIIRDDVDMLVKIKSLADGMRWDSQIVDHEDGPLVREKLLLVVKTYWTAQDQDQ</sequence>
<name>A0A5J9UWL1_9POAL</name>
<evidence type="ECO:0000313" key="13">
    <source>
        <dbReference type="Proteomes" id="UP000324897"/>
    </source>
</evidence>
<evidence type="ECO:0000256" key="5">
    <source>
        <dbReference type="ARBA" id="ARBA00022692"/>
    </source>
</evidence>
<feature type="compositionally biased region" description="Low complexity" evidence="11">
    <location>
        <begin position="70"/>
        <end position="84"/>
    </location>
</feature>
<dbReference type="GO" id="GO:0032259">
    <property type="term" value="P:methylation"/>
    <property type="evidence" value="ECO:0007669"/>
    <property type="project" value="UniProtKB-KW"/>
</dbReference>
<dbReference type="Pfam" id="PF03141">
    <property type="entry name" value="Methyltransf_29"/>
    <property type="match status" value="1"/>
</dbReference>
<feature type="transmembrane region" description="Helical" evidence="10">
    <location>
        <begin position="24"/>
        <end position="44"/>
    </location>
</feature>
<dbReference type="PANTHER" id="PTHR10108:SF1064">
    <property type="entry name" value="METHYLTRANSFERASE"/>
    <property type="match status" value="1"/>
</dbReference>
<evidence type="ECO:0000256" key="7">
    <source>
        <dbReference type="ARBA" id="ARBA00022989"/>
    </source>
</evidence>
<accession>A0A5J9UWL1</accession>
<evidence type="ECO:0000256" key="4">
    <source>
        <dbReference type="ARBA" id="ARBA00022679"/>
    </source>
</evidence>
<dbReference type="PANTHER" id="PTHR10108">
    <property type="entry name" value="SAM-DEPENDENT METHYLTRANSFERASE"/>
    <property type="match status" value="1"/>
</dbReference>
<dbReference type="SUPFAM" id="SSF53335">
    <property type="entry name" value="S-adenosyl-L-methionine-dependent methyltransferases"/>
    <property type="match status" value="2"/>
</dbReference>
<comment type="caution">
    <text evidence="12">The sequence shown here is derived from an EMBL/GenBank/DDBJ whole genome shotgun (WGS) entry which is preliminary data.</text>
</comment>
<keyword evidence="7 10" id="KW-1133">Transmembrane helix</keyword>